<name>A0AAX0S7M3_9BACI</name>
<dbReference type="InterPro" id="IPR018656">
    <property type="entry name" value="DUF2087"/>
</dbReference>
<dbReference type="EMBL" id="CP030926">
    <property type="protein sequence ID" value="AXN37773.1"/>
    <property type="molecule type" value="Genomic_DNA"/>
</dbReference>
<evidence type="ECO:0000313" key="2">
    <source>
        <dbReference type="EMBL" id="AXN37773.1"/>
    </source>
</evidence>
<sequence>MQDAEMFWSASHDELKQGYIEEENQFICLLCGNTVQKGIVYPIDGTLYEAERYMRIHIENAHQSVFEYLIDLDKKLTGLTDHQNRLLRLFYQGKNDAEVQEEMGIGSSSTIRNHRFVLKEKERQAKLFLAMMELLKDKDKHAPAFVPLHQKARMVDDRYNVTQDEKEVILKKFFPQGSQAALSTFPPKEKQRFIVLQEISNRFKNDQKYSEKEINQILEAAYHDYVLLRRYLIEYGFLDRKPDGSQYWLKK</sequence>
<dbReference type="RefSeq" id="WP_098175835.1">
    <property type="nucleotide sequence ID" value="NZ_CP030926.1"/>
</dbReference>
<evidence type="ECO:0000313" key="3">
    <source>
        <dbReference type="EMBL" id="PEJ34586.1"/>
    </source>
</evidence>
<organism evidence="3 4">
    <name type="scientific">Peribacillus butanolivorans</name>
    <dbReference type="NCBI Taxonomy" id="421767"/>
    <lineage>
        <taxon>Bacteria</taxon>
        <taxon>Bacillati</taxon>
        <taxon>Bacillota</taxon>
        <taxon>Bacilli</taxon>
        <taxon>Bacillales</taxon>
        <taxon>Bacillaceae</taxon>
        <taxon>Peribacillus</taxon>
    </lineage>
</organism>
<dbReference type="Pfam" id="PF09860">
    <property type="entry name" value="DUF2087"/>
    <property type="match status" value="1"/>
</dbReference>
<dbReference type="KEGG" id="pbut:DTO10_04630"/>
<keyword evidence="5" id="KW-1185">Reference proteome</keyword>
<protein>
    <submittedName>
        <fullName evidence="2">DUF2087 domain-containing protein</fullName>
    </submittedName>
    <submittedName>
        <fullName evidence="3">Transcriptional regulator</fullName>
    </submittedName>
</protein>
<dbReference type="Proteomes" id="UP000260457">
    <property type="component" value="Chromosome"/>
</dbReference>
<dbReference type="EMBL" id="NUEQ01000014">
    <property type="protein sequence ID" value="PEJ34586.1"/>
    <property type="molecule type" value="Genomic_DNA"/>
</dbReference>
<feature type="domain" description="DUF2087" evidence="1">
    <location>
        <begin position="182"/>
        <end position="249"/>
    </location>
</feature>
<dbReference type="Proteomes" id="UP000220106">
    <property type="component" value="Unassembled WGS sequence"/>
</dbReference>
<reference evidence="2 5" key="2">
    <citation type="submission" date="2018-07" db="EMBL/GenBank/DDBJ databases">
        <title>The molecular basis for the intramolecular migration of carboxyl group in the catabolism of para-hydroxybenzoate via gentisate.</title>
        <authorList>
            <person name="Zhao H."/>
            <person name="Xu Y."/>
            <person name="Lin S."/>
            <person name="Spain J.C."/>
            <person name="Zhou N.-Y."/>
        </authorList>
    </citation>
    <scope>NUCLEOTIDE SEQUENCE [LARGE SCALE GENOMIC DNA]</scope>
    <source>
        <strain evidence="2 5">PHB-7a</strain>
    </source>
</reference>
<dbReference type="AlphaFoldDB" id="A0AAX0S7M3"/>
<evidence type="ECO:0000313" key="5">
    <source>
        <dbReference type="Proteomes" id="UP000260457"/>
    </source>
</evidence>
<evidence type="ECO:0000259" key="1">
    <source>
        <dbReference type="Pfam" id="PF09860"/>
    </source>
</evidence>
<evidence type="ECO:0000313" key="4">
    <source>
        <dbReference type="Proteomes" id="UP000220106"/>
    </source>
</evidence>
<reference evidence="3 4" key="1">
    <citation type="submission" date="2017-09" db="EMBL/GenBank/DDBJ databases">
        <title>Large-scale bioinformatics analysis of Bacillus genomes uncovers conserved roles of natural products in bacterial physiology.</title>
        <authorList>
            <consortium name="Agbiome Team Llc"/>
            <person name="Bleich R.M."/>
            <person name="Kirk G.J."/>
            <person name="Santa Maria K.C."/>
            <person name="Allen S.E."/>
            <person name="Farag S."/>
            <person name="Shank E.A."/>
            <person name="Bowers A."/>
        </authorList>
    </citation>
    <scope>NUCLEOTIDE SEQUENCE [LARGE SCALE GENOMIC DNA]</scope>
    <source>
        <strain evidence="3 4">AFS003229</strain>
    </source>
</reference>
<proteinExistence type="predicted"/>
<gene>
    <name evidence="3" type="ORF">CN689_10735</name>
    <name evidence="2" type="ORF">DTO10_04630</name>
</gene>
<accession>A0AAX0S7M3</accession>